<proteinExistence type="predicted"/>
<dbReference type="EMBL" id="CM031837">
    <property type="protein sequence ID" value="KAG6681991.1"/>
    <property type="molecule type" value="Genomic_DNA"/>
</dbReference>
<comment type="caution">
    <text evidence="1">The sequence shown here is derived from an EMBL/GenBank/DDBJ whole genome shotgun (WGS) entry which is preliminary data.</text>
</comment>
<dbReference type="Proteomes" id="UP000811246">
    <property type="component" value="Chromosome 13"/>
</dbReference>
<reference evidence="1" key="1">
    <citation type="submission" date="2021-01" db="EMBL/GenBank/DDBJ databases">
        <authorList>
            <person name="Lovell J.T."/>
            <person name="Bentley N."/>
            <person name="Bhattarai G."/>
            <person name="Jenkins J.W."/>
            <person name="Sreedasyam A."/>
            <person name="Alarcon Y."/>
            <person name="Bock C."/>
            <person name="Boston L."/>
            <person name="Carlson J."/>
            <person name="Cervantes K."/>
            <person name="Clermont K."/>
            <person name="Krom N."/>
            <person name="Kubenka K."/>
            <person name="Mamidi S."/>
            <person name="Mattison C."/>
            <person name="Monteros M."/>
            <person name="Pisani C."/>
            <person name="Plott C."/>
            <person name="Rajasekar S."/>
            <person name="Rhein H.S."/>
            <person name="Rohla C."/>
            <person name="Song M."/>
            <person name="Hilaire R.S."/>
            <person name="Shu S."/>
            <person name="Wells L."/>
            <person name="Wang X."/>
            <person name="Webber J."/>
            <person name="Heerema R.J."/>
            <person name="Klein P."/>
            <person name="Conner P."/>
            <person name="Grauke L."/>
            <person name="Grimwood J."/>
            <person name="Schmutz J."/>
            <person name="Randall J.J."/>
        </authorList>
    </citation>
    <scope>NUCLEOTIDE SEQUENCE</scope>
    <source>
        <tissue evidence="1">Leaf</tissue>
    </source>
</reference>
<evidence type="ECO:0000313" key="1">
    <source>
        <dbReference type="EMBL" id="KAG6681991.1"/>
    </source>
</evidence>
<dbReference type="AlphaFoldDB" id="A0A922AM48"/>
<name>A0A922AM48_CARIL</name>
<gene>
    <name evidence="1" type="ORF">I3842_13G117400</name>
</gene>
<protein>
    <submittedName>
        <fullName evidence="1">Uncharacterized protein</fullName>
    </submittedName>
</protein>
<sequence>MPAHFDDTSDLNAVESLTPTDFICSTSPFSDDDYIFQTPEFLLDEKIDHINEDDFDFFDCFADSSLPLEVQFAGARWKPQFEALPPPDMLKSSEEEVPQLELKPLPQDLKYVFLGPEEGTFPVVISSKLNQKDEAQLIKVLRKHRGAIESILKTMLDQFVMLNVGQSYHEGSCERGSA</sequence>
<evidence type="ECO:0000313" key="2">
    <source>
        <dbReference type="Proteomes" id="UP000811246"/>
    </source>
</evidence>
<organism evidence="1 2">
    <name type="scientific">Carya illinoinensis</name>
    <name type="common">Pecan</name>
    <dbReference type="NCBI Taxonomy" id="32201"/>
    <lineage>
        <taxon>Eukaryota</taxon>
        <taxon>Viridiplantae</taxon>
        <taxon>Streptophyta</taxon>
        <taxon>Embryophyta</taxon>
        <taxon>Tracheophyta</taxon>
        <taxon>Spermatophyta</taxon>
        <taxon>Magnoliopsida</taxon>
        <taxon>eudicotyledons</taxon>
        <taxon>Gunneridae</taxon>
        <taxon>Pentapetalae</taxon>
        <taxon>rosids</taxon>
        <taxon>fabids</taxon>
        <taxon>Fagales</taxon>
        <taxon>Juglandaceae</taxon>
        <taxon>Carya</taxon>
    </lineage>
</organism>
<accession>A0A922AM48</accession>